<dbReference type="Gene3D" id="3.40.50.1820">
    <property type="entry name" value="alpha/beta hydrolase"/>
    <property type="match status" value="1"/>
</dbReference>
<dbReference type="SUPFAM" id="SSF53474">
    <property type="entry name" value="alpha/beta-Hydrolases"/>
    <property type="match status" value="1"/>
</dbReference>
<dbReference type="Proteomes" id="UP001168540">
    <property type="component" value="Unassembled WGS sequence"/>
</dbReference>
<protein>
    <submittedName>
        <fullName evidence="2">Alpha/beta fold hydrolase</fullName>
    </submittedName>
</protein>
<dbReference type="PANTHER" id="PTHR43798:SF33">
    <property type="entry name" value="HYDROLASE, PUTATIVE (AFU_ORTHOLOGUE AFUA_2G14860)-RELATED"/>
    <property type="match status" value="1"/>
</dbReference>
<dbReference type="GO" id="GO:0016787">
    <property type="term" value="F:hydrolase activity"/>
    <property type="evidence" value="ECO:0007669"/>
    <property type="project" value="UniProtKB-KW"/>
</dbReference>
<dbReference type="PANTHER" id="PTHR43798">
    <property type="entry name" value="MONOACYLGLYCEROL LIPASE"/>
    <property type="match status" value="1"/>
</dbReference>
<comment type="caution">
    <text evidence="2">The sequence shown here is derived from an EMBL/GenBank/DDBJ whole genome shotgun (WGS) entry which is preliminary data.</text>
</comment>
<evidence type="ECO:0000259" key="1">
    <source>
        <dbReference type="Pfam" id="PF12697"/>
    </source>
</evidence>
<proteinExistence type="predicted"/>
<dbReference type="PIRSF" id="PIRSF017388">
    <property type="entry name" value="Esterase_lipase"/>
    <property type="match status" value="1"/>
</dbReference>
<evidence type="ECO:0000313" key="2">
    <source>
        <dbReference type="EMBL" id="MDN0074759.1"/>
    </source>
</evidence>
<reference evidence="2" key="1">
    <citation type="submission" date="2023-06" db="EMBL/GenBank/DDBJ databases">
        <authorList>
            <person name="Zhang S."/>
        </authorList>
    </citation>
    <scope>NUCLEOTIDE SEQUENCE</scope>
    <source>
        <strain evidence="2">SG2303</strain>
    </source>
</reference>
<dbReference type="InterPro" id="IPR000073">
    <property type="entry name" value="AB_hydrolase_1"/>
</dbReference>
<accession>A0ABT7XLU9</accession>
<keyword evidence="2" id="KW-0378">Hydrolase</keyword>
<sequence>MSVLRDTPATLLIHGLGGTAYDLGEVPRTLESLGHTVYLPTLPGHAGEPRDLLKVGARDWLTCITDQYRELRKQHSVVHLGGLCLGALLALEVAKREQHRDRLLLMAPTVFLDGWALPKITWMRHLVYRLGSLAERMRIDESEPYGIKNDRLRRIVRSRFSRGDRFHYPYVPLATIREVDRLRSWVRRGLGKLACPTLLVYAREDEITSPRSAHYLSHRLGGALETLALADSYHMLTVDNERALLNQRVHAFMATETAHR</sequence>
<dbReference type="Pfam" id="PF12697">
    <property type="entry name" value="Abhydrolase_6"/>
    <property type="match status" value="1"/>
</dbReference>
<feature type="domain" description="AB hydrolase-1" evidence="1">
    <location>
        <begin position="11"/>
        <end position="239"/>
    </location>
</feature>
<dbReference type="InterPro" id="IPR012354">
    <property type="entry name" value="Esterase_lipase"/>
</dbReference>
<dbReference type="InterPro" id="IPR050266">
    <property type="entry name" value="AB_hydrolase_sf"/>
</dbReference>
<dbReference type="EMBL" id="JAUEDK010000010">
    <property type="protein sequence ID" value="MDN0074759.1"/>
    <property type="molecule type" value="Genomic_DNA"/>
</dbReference>
<keyword evidence="3" id="KW-1185">Reference proteome</keyword>
<name>A0ABT7XLU9_9NEIS</name>
<evidence type="ECO:0000313" key="3">
    <source>
        <dbReference type="Proteomes" id="UP001168540"/>
    </source>
</evidence>
<gene>
    <name evidence="2" type="ORF">QU481_07620</name>
</gene>
<organism evidence="2 3">
    <name type="scientific">Crenobacter oryzisoli</name>
    <dbReference type="NCBI Taxonomy" id="3056844"/>
    <lineage>
        <taxon>Bacteria</taxon>
        <taxon>Pseudomonadati</taxon>
        <taxon>Pseudomonadota</taxon>
        <taxon>Betaproteobacteria</taxon>
        <taxon>Neisseriales</taxon>
        <taxon>Neisseriaceae</taxon>
        <taxon>Crenobacter</taxon>
    </lineage>
</organism>
<dbReference type="InterPro" id="IPR029058">
    <property type="entry name" value="AB_hydrolase_fold"/>
</dbReference>
<dbReference type="RefSeq" id="WP_289829339.1">
    <property type="nucleotide sequence ID" value="NZ_JAUEDK010000010.1"/>
</dbReference>